<dbReference type="Gene3D" id="3.40.50.300">
    <property type="entry name" value="P-loop containing nucleotide triphosphate hydrolases"/>
    <property type="match status" value="1"/>
</dbReference>
<dbReference type="InterPro" id="IPR011704">
    <property type="entry name" value="ATPase_dyneun-rel_AAA"/>
</dbReference>
<sequence length="129" mass="14288">MITLACNEDMTAADLVGPEGTFWQDGPLTLAVRHGAICYLDEVVEIRQDSMVVIHPLTDTRRPLPLEKKGEAVHAHPDFQLVGPINPERTSSNRRGSGFVRSTSIIRQLSTKRPLWPMKAARRSPCAST</sequence>
<protein>
    <submittedName>
        <fullName evidence="2">MoxR-like ATPase</fullName>
    </submittedName>
</protein>
<dbReference type="EMBL" id="JAVDRP010000044">
    <property type="protein sequence ID" value="MDR6413253.1"/>
    <property type="molecule type" value="Genomic_DNA"/>
</dbReference>
<evidence type="ECO:0000313" key="3">
    <source>
        <dbReference type="Proteomes" id="UP001264340"/>
    </source>
</evidence>
<keyword evidence="3" id="KW-1185">Reference proteome</keyword>
<reference evidence="2 3" key="1">
    <citation type="submission" date="2023-07" db="EMBL/GenBank/DDBJ databases">
        <title>Sorghum-associated microbial communities from plants grown in Nebraska, USA.</title>
        <authorList>
            <person name="Schachtman D."/>
        </authorList>
    </citation>
    <scope>NUCLEOTIDE SEQUENCE [LARGE SCALE GENOMIC DNA]</scope>
    <source>
        <strain evidence="2 3">DS1316</strain>
    </source>
</reference>
<accession>A0ABU1M2L8</accession>
<dbReference type="InterPro" id="IPR027417">
    <property type="entry name" value="P-loop_NTPase"/>
</dbReference>
<comment type="caution">
    <text evidence="2">The sequence shown here is derived from an EMBL/GenBank/DDBJ whole genome shotgun (WGS) entry which is preliminary data.</text>
</comment>
<proteinExistence type="predicted"/>
<organism evidence="2 3">
    <name type="scientific">Paraburkholderia terricola</name>
    <dbReference type="NCBI Taxonomy" id="169427"/>
    <lineage>
        <taxon>Bacteria</taxon>
        <taxon>Pseudomonadati</taxon>
        <taxon>Pseudomonadota</taxon>
        <taxon>Betaproteobacteria</taxon>
        <taxon>Burkholderiales</taxon>
        <taxon>Burkholderiaceae</taxon>
        <taxon>Paraburkholderia</taxon>
    </lineage>
</organism>
<dbReference type="SUPFAM" id="SSF52540">
    <property type="entry name" value="P-loop containing nucleoside triphosphate hydrolases"/>
    <property type="match status" value="1"/>
</dbReference>
<evidence type="ECO:0000313" key="2">
    <source>
        <dbReference type="EMBL" id="MDR6413253.1"/>
    </source>
</evidence>
<evidence type="ECO:0000259" key="1">
    <source>
        <dbReference type="Pfam" id="PF07728"/>
    </source>
</evidence>
<gene>
    <name evidence="2" type="ORF">J2804_006691</name>
</gene>
<name>A0ABU1M2L8_9BURK</name>
<dbReference type="Pfam" id="PF07728">
    <property type="entry name" value="AAA_5"/>
    <property type="match status" value="1"/>
</dbReference>
<dbReference type="Proteomes" id="UP001264340">
    <property type="component" value="Unassembled WGS sequence"/>
</dbReference>
<feature type="domain" description="ATPase dynein-related AAA" evidence="1">
    <location>
        <begin position="3"/>
        <end position="93"/>
    </location>
</feature>